<dbReference type="InterPro" id="IPR006594">
    <property type="entry name" value="LisH"/>
</dbReference>
<evidence type="ECO:0000256" key="1">
    <source>
        <dbReference type="SAM" id="Coils"/>
    </source>
</evidence>
<dbReference type="PROSITE" id="PS50896">
    <property type="entry name" value="LISH"/>
    <property type="match status" value="1"/>
</dbReference>
<dbReference type="PANTHER" id="PTHR39063:SF1">
    <property type="entry name" value="OFD1 CENTRIOLE AND CENTRIOLAR SATELLITE PROTEIN"/>
    <property type="match status" value="1"/>
</dbReference>
<comment type="caution">
    <text evidence="4">The sequence shown here is derived from an EMBL/GenBank/DDBJ whole genome shotgun (WGS) entry which is preliminary data.</text>
</comment>
<protein>
    <submittedName>
        <fullName evidence="4">Oral-facial-digital syndrome 1 protein</fullName>
    </submittedName>
</protein>
<feature type="coiled-coil region" evidence="1">
    <location>
        <begin position="447"/>
        <end position="474"/>
    </location>
</feature>
<proteinExistence type="predicted"/>
<reference evidence="4 5" key="1">
    <citation type="submission" date="2019-03" db="EMBL/GenBank/DDBJ databases">
        <title>An improved genome assembly of the fluke Schistosoma japonicum.</title>
        <authorList>
            <person name="Hu W."/>
            <person name="Luo F."/>
            <person name="Yin M."/>
            <person name="Mo X."/>
            <person name="Sun C."/>
            <person name="Wu Q."/>
            <person name="Zhu B."/>
            <person name="Xiang M."/>
            <person name="Wang J."/>
            <person name="Wang Y."/>
            <person name="Zhang T."/>
            <person name="Xu B."/>
            <person name="Zheng H."/>
            <person name="Feng Z."/>
        </authorList>
    </citation>
    <scope>NUCLEOTIDE SEQUENCE [LARGE SCALE GENOMIC DNA]</scope>
    <source>
        <strain evidence="4">HuSjv2</strain>
        <tissue evidence="4">Worms</tissue>
    </source>
</reference>
<evidence type="ECO:0000313" key="4">
    <source>
        <dbReference type="EMBL" id="TNN08663.1"/>
    </source>
</evidence>
<keyword evidence="1" id="KW-0175">Coiled coil</keyword>
<feature type="compositionally biased region" description="Polar residues" evidence="2">
    <location>
        <begin position="676"/>
        <end position="697"/>
    </location>
</feature>
<dbReference type="GO" id="GO:0060287">
    <property type="term" value="P:epithelial cilium movement involved in determination of left/right asymmetry"/>
    <property type="evidence" value="ECO:0007669"/>
    <property type="project" value="TreeGrafter"/>
</dbReference>
<keyword evidence="5" id="KW-1185">Reference proteome</keyword>
<feature type="coiled-coil region" evidence="1">
    <location>
        <begin position="377"/>
        <end position="415"/>
    </location>
</feature>
<organism evidence="4 5">
    <name type="scientific">Schistosoma japonicum</name>
    <name type="common">Blood fluke</name>
    <dbReference type="NCBI Taxonomy" id="6182"/>
    <lineage>
        <taxon>Eukaryota</taxon>
        <taxon>Metazoa</taxon>
        <taxon>Spiralia</taxon>
        <taxon>Lophotrochozoa</taxon>
        <taxon>Platyhelminthes</taxon>
        <taxon>Trematoda</taxon>
        <taxon>Digenea</taxon>
        <taxon>Strigeidida</taxon>
        <taxon>Schistosomatoidea</taxon>
        <taxon>Schistosomatidae</taxon>
        <taxon>Schistosoma</taxon>
    </lineage>
</organism>
<dbReference type="PANTHER" id="PTHR39063">
    <property type="entry name" value="ORAL-FACIAL-DIGITAL SYNDROME 1 PROTEIN HOMOLOG"/>
    <property type="match status" value="1"/>
</dbReference>
<dbReference type="GO" id="GO:0036064">
    <property type="term" value="C:ciliary basal body"/>
    <property type="evidence" value="ECO:0007669"/>
    <property type="project" value="TreeGrafter"/>
</dbReference>
<dbReference type="Pfam" id="PF16045">
    <property type="entry name" value="LisH_2"/>
    <property type="match status" value="1"/>
</dbReference>
<dbReference type="Proteomes" id="UP000311919">
    <property type="component" value="Unassembled WGS sequence"/>
</dbReference>
<accession>A0A4Z2CWQ5</accession>
<evidence type="ECO:0000256" key="3">
    <source>
        <dbReference type="SAM" id="Phobius"/>
    </source>
</evidence>
<name>A0A4Z2CWQ5_SCHJA</name>
<evidence type="ECO:0000256" key="2">
    <source>
        <dbReference type="SAM" id="MobiDB-lite"/>
    </source>
</evidence>
<sequence length="705" mass="83222">MTKFDETNDPSIKMTNCLIANHMRIHGYNYSLSVFLPEIGLNDFETDEHVKAITFSKFNKRLNFPRRQGGLHGKFYSLLVSIIKAFEDFSGLSTEQKAVQTIGNDDHHLYQKLNDINKEYEAVRSSEILHAKKLLDDRLEQYKGEIYEQSRIRMEQQMLEFRQSELTSIKLQMEEEYQKRLYQHEQQLEQDFEYRCQSLNEKEKLILEKYNLSEQKEERELFIRRQALQVELDAIQMMKAQLDQEKVQIDKDRIQVQKDHEKNELELKKRENLLEIKERTLESEIHKHVNQIRMEDEIKLVKQRKELELQSVQLSGKKICKLNKTFIYFALFVSVFSLFFLIENQKMFEEKLKIFESLKQDLLEKQNKFTEMEIVGYDTIKTQNEVLKVEISNLQKQLKNVIMELEEQKQIAASATTELAVLKVVKQETEKLINTLNNDHAVFIQEKYKLQKKLNEQQNEIHELTERLALYENKNKSYCVQTNEDSLVNYSTRKNQSLNKPHMLTEADRRSIYEECNLSISSDLSSSCMIDIKKADKSCSMPVELSTDSNTDHWRKRFELSRRRMAQLRMVSEEFDSIYEEWKSLDLKEFLSKIHNDLPNFLNKHKLEKPINLKKADLSDHIIMINNKNESDSAKNHQNIDLKVEVTSCEDECKASLDKAKSESRNTKLEFEESNRNIQLHSSASSLREVPANSSDADTTKSNRS</sequence>
<dbReference type="STRING" id="6182.A0A4Z2CWQ5"/>
<feature type="transmembrane region" description="Helical" evidence="3">
    <location>
        <begin position="325"/>
        <end position="342"/>
    </location>
</feature>
<dbReference type="GO" id="GO:0005813">
    <property type="term" value="C:centrosome"/>
    <property type="evidence" value="ECO:0007669"/>
    <property type="project" value="TreeGrafter"/>
</dbReference>
<dbReference type="EMBL" id="SKCS01000404">
    <property type="protein sequence ID" value="TNN08663.1"/>
    <property type="molecule type" value="Genomic_DNA"/>
</dbReference>
<dbReference type="GO" id="GO:0005576">
    <property type="term" value="C:extracellular region"/>
    <property type="evidence" value="ECO:0007669"/>
    <property type="project" value="GOC"/>
</dbReference>
<feature type="non-terminal residue" evidence="4">
    <location>
        <position position="705"/>
    </location>
</feature>
<keyword evidence="3" id="KW-0472">Membrane</keyword>
<keyword evidence="3" id="KW-0812">Transmembrane</keyword>
<feature type="compositionally biased region" description="Basic and acidic residues" evidence="2">
    <location>
        <begin position="657"/>
        <end position="675"/>
    </location>
</feature>
<feature type="coiled-coil region" evidence="1">
    <location>
        <begin position="225"/>
        <end position="271"/>
    </location>
</feature>
<dbReference type="InterPro" id="IPR055289">
    <property type="entry name" value="OFD1"/>
</dbReference>
<dbReference type="OrthoDB" id="206339at2759"/>
<gene>
    <name evidence="4" type="ORF">EWB00_006835</name>
</gene>
<evidence type="ECO:0000313" key="5">
    <source>
        <dbReference type="Proteomes" id="UP000311919"/>
    </source>
</evidence>
<feature type="region of interest" description="Disordered" evidence="2">
    <location>
        <begin position="657"/>
        <end position="705"/>
    </location>
</feature>
<keyword evidence="3" id="KW-1133">Transmembrane helix</keyword>
<dbReference type="AlphaFoldDB" id="A0A4Z2CWQ5"/>